<evidence type="ECO:0000313" key="8">
    <source>
        <dbReference type="EMBL" id="KAJ1122085.1"/>
    </source>
</evidence>
<accession>A0AAV7P1B7</accession>
<evidence type="ECO:0000256" key="4">
    <source>
        <dbReference type="ARBA" id="ARBA00022989"/>
    </source>
</evidence>
<dbReference type="InterPro" id="IPR051527">
    <property type="entry name" value="KLR_subfamily_B"/>
</dbReference>
<evidence type="ECO:0000256" key="6">
    <source>
        <dbReference type="SAM" id="Phobius"/>
    </source>
</evidence>
<dbReference type="AlphaFoldDB" id="A0AAV7P1B7"/>
<name>A0AAV7P1B7_PLEWA</name>
<dbReference type="PROSITE" id="PS50041">
    <property type="entry name" value="C_TYPE_LECTIN_2"/>
    <property type="match status" value="1"/>
</dbReference>
<keyword evidence="9" id="KW-1185">Reference proteome</keyword>
<evidence type="ECO:0000256" key="2">
    <source>
        <dbReference type="ARBA" id="ARBA00022734"/>
    </source>
</evidence>
<feature type="domain" description="C-type lectin" evidence="7">
    <location>
        <begin position="97"/>
        <end position="206"/>
    </location>
</feature>
<dbReference type="GO" id="GO:0042269">
    <property type="term" value="P:regulation of natural killer cell mediated cytotoxicity"/>
    <property type="evidence" value="ECO:0007669"/>
    <property type="project" value="TreeGrafter"/>
</dbReference>
<dbReference type="EMBL" id="JANPWB010000011">
    <property type="protein sequence ID" value="KAJ1122085.1"/>
    <property type="molecule type" value="Genomic_DNA"/>
</dbReference>
<protein>
    <recommendedName>
        <fullName evidence="7">C-type lectin domain-containing protein</fullName>
    </recommendedName>
</protein>
<evidence type="ECO:0000256" key="1">
    <source>
        <dbReference type="ARBA" id="ARBA00004606"/>
    </source>
</evidence>
<dbReference type="InterPro" id="IPR033992">
    <property type="entry name" value="NKR-like_CTLD"/>
</dbReference>
<keyword evidence="4 6" id="KW-1133">Transmembrane helix</keyword>
<comment type="subcellular location">
    <subcellularLocation>
        <location evidence="1">Membrane</location>
        <topology evidence="1">Single-pass type II membrane protein</topology>
    </subcellularLocation>
</comment>
<reference evidence="8" key="1">
    <citation type="journal article" date="2022" name="bioRxiv">
        <title>Sequencing and chromosome-scale assembly of the giantPleurodeles waltlgenome.</title>
        <authorList>
            <person name="Brown T."/>
            <person name="Elewa A."/>
            <person name="Iarovenko S."/>
            <person name="Subramanian E."/>
            <person name="Araus A.J."/>
            <person name="Petzold A."/>
            <person name="Susuki M."/>
            <person name="Suzuki K.-i.T."/>
            <person name="Hayashi T."/>
            <person name="Toyoda A."/>
            <person name="Oliveira C."/>
            <person name="Osipova E."/>
            <person name="Leigh N.D."/>
            <person name="Simon A."/>
            <person name="Yun M.H."/>
        </authorList>
    </citation>
    <scope>NUCLEOTIDE SEQUENCE</scope>
    <source>
        <strain evidence="8">20211129_DDA</strain>
        <tissue evidence="8">Liver</tissue>
    </source>
</reference>
<dbReference type="CDD" id="cd03593">
    <property type="entry name" value="CLECT_NK_receptors_like"/>
    <property type="match status" value="1"/>
</dbReference>
<dbReference type="PANTHER" id="PTHR46784:SF1">
    <property type="entry name" value="KILLER CELL LECTIN-LIKE RECEPTOR SUBFAMILY B MEMBER 1"/>
    <property type="match status" value="1"/>
</dbReference>
<dbReference type="GO" id="GO:0030246">
    <property type="term" value="F:carbohydrate binding"/>
    <property type="evidence" value="ECO:0007669"/>
    <property type="project" value="UniProtKB-KW"/>
</dbReference>
<dbReference type="GO" id="GO:0005886">
    <property type="term" value="C:plasma membrane"/>
    <property type="evidence" value="ECO:0007669"/>
    <property type="project" value="TreeGrafter"/>
</dbReference>
<dbReference type="GO" id="GO:0009986">
    <property type="term" value="C:cell surface"/>
    <property type="evidence" value="ECO:0007669"/>
    <property type="project" value="TreeGrafter"/>
</dbReference>
<evidence type="ECO:0000313" key="9">
    <source>
        <dbReference type="Proteomes" id="UP001066276"/>
    </source>
</evidence>
<evidence type="ECO:0000259" key="7">
    <source>
        <dbReference type="PROSITE" id="PS50041"/>
    </source>
</evidence>
<gene>
    <name evidence="8" type="ORF">NDU88_000589</name>
</gene>
<dbReference type="Gene3D" id="3.10.100.10">
    <property type="entry name" value="Mannose-Binding Protein A, subunit A"/>
    <property type="match status" value="1"/>
</dbReference>
<organism evidence="8 9">
    <name type="scientific">Pleurodeles waltl</name>
    <name type="common">Iberian ribbed newt</name>
    <dbReference type="NCBI Taxonomy" id="8319"/>
    <lineage>
        <taxon>Eukaryota</taxon>
        <taxon>Metazoa</taxon>
        <taxon>Chordata</taxon>
        <taxon>Craniata</taxon>
        <taxon>Vertebrata</taxon>
        <taxon>Euteleostomi</taxon>
        <taxon>Amphibia</taxon>
        <taxon>Batrachia</taxon>
        <taxon>Caudata</taxon>
        <taxon>Salamandroidea</taxon>
        <taxon>Salamandridae</taxon>
        <taxon>Pleurodelinae</taxon>
        <taxon>Pleurodeles</taxon>
    </lineage>
</organism>
<dbReference type="PANTHER" id="PTHR46784">
    <property type="entry name" value="KILLER CELL LECTIN-LIKE RECEPTOR SUBFAMILY B MEMBER 1"/>
    <property type="match status" value="1"/>
</dbReference>
<feature type="transmembrane region" description="Helical" evidence="6">
    <location>
        <begin position="41"/>
        <end position="65"/>
    </location>
</feature>
<dbReference type="InterPro" id="IPR001304">
    <property type="entry name" value="C-type_lectin-like"/>
</dbReference>
<keyword evidence="2" id="KW-0430">Lectin</keyword>
<keyword evidence="6" id="KW-0812">Transmembrane</keyword>
<proteinExistence type="predicted"/>
<keyword evidence="5" id="KW-1015">Disulfide bond</keyword>
<dbReference type="InterPro" id="IPR016186">
    <property type="entry name" value="C-type_lectin-like/link_sf"/>
</dbReference>
<evidence type="ECO:0000256" key="3">
    <source>
        <dbReference type="ARBA" id="ARBA00022968"/>
    </source>
</evidence>
<dbReference type="InterPro" id="IPR016187">
    <property type="entry name" value="CTDL_fold"/>
</dbReference>
<keyword evidence="6" id="KW-0472">Membrane</keyword>
<keyword evidence="3" id="KW-0735">Signal-anchor</keyword>
<dbReference type="SUPFAM" id="SSF56436">
    <property type="entry name" value="C-type lectin-like"/>
    <property type="match status" value="1"/>
</dbReference>
<sequence>MADEERYTALQFKEKKKPEHIHKDVQRAGLQGPCFHRPAPWIIVLLAVLMVLLVLTFVGSGVWIFRLQRETEDLKMSLKQRVESHCIPSCPLNWHQHGEKCYFFPEKLDEKSWSVSHEECSSRGSRLAVIENNNDLDYLTSKFSNQAWIGLFILPAGKRWTWVNGSALNETVFRVTGPDDEDWCGVVNRGSIGSSRCINDLYWICQKEAEMSSPRK</sequence>
<dbReference type="GO" id="GO:0038023">
    <property type="term" value="F:signaling receptor activity"/>
    <property type="evidence" value="ECO:0007669"/>
    <property type="project" value="TreeGrafter"/>
</dbReference>
<dbReference type="Pfam" id="PF00059">
    <property type="entry name" value="Lectin_C"/>
    <property type="match status" value="1"/>
</dbReference>
<comment type="caution">
    <text evidence="8">The sequence shown here is derived from an EMBL/GenBank/DDBJ whole genome shotgun (WGS) entry which is preliminary data.</text>
</comment>
<dbReference type="SMART" id="SM00034">
    <property type="entry name" value="CLECT"/>
    <property type="match status" value="1"/>
</dbReference>
<dbReference type="Proteomes" id="UP001066276">
    <property type="component" value="Chromosome 7"/>
</dbReference>
<evidence type="ECO:0000256" key="5">
    <source>
        <dbReference type="ARBA" id="ARBA00023157"/>
    </source>
</evidence>